<evidence type="ECO:0000313" key="2">
    <source>
        <dbReference type="Proteomes" id="UP000032534"/>
    </source>
</evidence>
<dbReference type="PATRIC" id="fig|159743.3.peg.5608"/>
<keyword evidence="2" id="KW-1185">Reference proteome</keyword>
<evidence type="ECO:0000313" key="1">
    <source>
        <dbReference type="EMBL" id="KJD42941.1"/>
    </source>
</evidence>
<dbReference type="EMBL" id="JTHP01000074">
    <property type="protein sequence ID" value="KJD42941.1"/>
    <property type="molecule type" value="Genomic_DNA"/>
</dbReference>
<comment type="caution">
    <text evidence="1">The sequence shown here is derived from an EMBL/GenBank/DDBJ whole genome shotgun (WGS) entry which is preliminary data.</text>
</comment>
<dbReference type="Proteomes" id="UP000032534">
    <property type="component" value="Unassembled WGS sequence"/>
</dbReference>
<accession>A0A0D7WUT0</accession>
<gene>
    <name evidence="1" type="ORF">QD47_25320</name>
</gene>
<proteinExistence type="predicted"/>
<reference evidence="1 2" key="1">
    <citation type="submission" date="2014-11" db="EMBL/GenBank/DDBJ databases">
        <title>Draft Genome Sequences of Paenibacillus polymyxa NRRL B-30509 and Paenibacillus terrae NRRL B-30644, Strains from a Poultry Environment that Produce Tridecaptin A and Paenicidins.</title>
        <authorList>
            <person name="van Belkum M.J."/>
            <person name="Lohans C.T."/>
            <person name="Vederas J.C."/>
        </authorList>
    </citation>
    <scope>NUCLEOTIDE SEQUENCE [LARGE SCALE GENOMIC DNA]</scope>
    <source>
        <strain evidence="1 2">NRRL B-30644</strain>
    </source>
</reference>
<dbReference type="AlphaFoldDB" id="A0A0D7WUT0"/>
<protein>
    <submittedName>
        <fullName evidence="1">Uncharacterized protein</fullName>
    </submittedName>
</protein>
<organism evidence="1 2">
    <name type="scientific">Paenibacillus terrae</name>
    <dbReference type="NCBI Taxonomy" id="159743"/>
    <lineage>
        <taxon>Bacteria</taxon>
        <taxon>Bacillati</taxon>
        <taxon>Bacillota</taxon>
        <taxon>Bacilli</taxon>
        <taxon>Bacillales</taxon>
        <taxon>Paenibacillaceae</taxon>
        <taxon>Paenibacillus</taxon>
    </lineage>
</organism>
<sequence>CFDCPALPESPFIGDENPRWVQVKKSYGVMVKEKRTEAQPFQTKRYRVPLKNKVNSKVVYLSNYKHRKI</sequence>
<feature type="non-terminal residue" evidence="1">
    <location>
        <position position="1"/>
    </location>
</feature>
<name>A0A0D7WUT0_9BACL</name>